<dbReference type="Pfam" id="PF00356">
    <property type="entry name" value="LacI"/>
    <property type="match status" value="1"/>
</dbReference>
<keyword evidence="1" id="KW-0805">Transcription regulation</keyword>
<dbReference type="GO" id="GO:0003700">
    <property type="term" value="F:DNA-binding transcription factor activity"/>
    <property type="evidence" value="ECO:0007669"/>
    <property type="project" value="TreeGrafter"/>
</dbReference>
<dbReference type="SUPFAM" id="SSF53822">
    <property type="entry name" value="Periplasmic binding protein-like I"/>
    <property type="match status" value="1"/>
</dbReference>
<accession>A0A4R0HII6</accession>
<dbReference type="SUPFAM" id="SSF47413">
    <property type="entry name" value="lambda repressor-like DNA-binding domains"/>
    <property type="match status" value="1"/>
</dbReference>
<dbReference type="Pfam" id="PF13377">
    <property type="entry name" value="Peripla_BP_3"/>
    <property type="match status" value="1"/>
</dbReference>
<keyword evidence="6" id="KW-1185">Reference proteome</keyword>
<organism evidence="5 6">
    <name type="scientific">Kribbella soli</name>
    <dbReference type="NCBI Taxonomy" id="1124743"/>
    <lineage>
        <taxon>Bacteria</taxon>
        <taxon>Bacillati</taxon>
        <taxon>Actinomycetota</taxon>
        <taxon>Actinomycetes</taxon>
        <taxon>Propionibacteriales</taxon>
        <taxon>Kribbellaceae</taxon>
        <taxon>Kribbella</taxon>
    </lineage>
</organism>
<name>A0A4R0HII6_9ACTN</name>
<dbReference type="Proteomes" id="UP000292346">
    <property type="component" value="Unassembled WGS sequence"/>
</dbReference>
<keyword evidence="3" id="KW-0804">Transcription</keyword>
<dbReference type="OrthoDB" id="3430936at2"/>
<dbReference type="CDD" id="cd06292">
    <property type="entry name" value="PBP1_AglR_RafR-like"/>
    <property type="match status" value="1"/>
</dbReference>
<evidence type="ECO:0000259" key="4">
    <source>
        <dbReference type="PROSITE" id="PS50932"/>
    </source>
</evidence>
<reference evidence="5 6" key="1">
    <citation type="submission" date="2019-02" db="EMBL/GenBank/DDBJ databases">
        <title>Kribbella capetownensis sp. nov. and Kribbella speibonae sp. nov., isolated from soil.</title>
        <authorList>
            <person name="Curtis S.M."/>
            <person name="Norton I."/>
            <person name="Everest G.J."/>
            <person name="Meyers P.R."/>
        </authorList>
    </citation>
    <scope>NUCLEOTIDE SEQUENCE [LARGE SCALE GENOMIC DNA]</scope>
    <source>
        <strain evidence="5 6">KCTC 29219</strain>
    </source>
</reference>
<sequence length="334" mass="36411">MATLKQVAAHAEVSVQTVSNALNAPHRLRADTLERVNRSIELLNYRPNRNARSLRTSAVELIGYCVPSWPNHTHLVMDQFLHALCAAAERTGRHILLFTAPGGVDGMPTYDDLHARRMVDGFVLSQTETHDPRHGWLKEQDIPFVSFGRVWKQTTQPGPWVDVDGAAGSAMAVRHLHESGRRRIAFLGWPKLSGLGEDRLGGWRDACKDLGLPTTGLTVRCREDSIEEGARATARMLDTGRTVDGIVALSDILALGALRELTRRGLTPGHDVGVTGFDDSPLAEVVSPGLTSLRQPMDQIAEELITILTGTVNGSPVERLLRPELVIRGSSAPG</sequence>
<dbReference type="GO" id="GO:0000976">
    <property type="term" value="F:transcription cis-regulatory region binding"/>
    <property type="evidence" value="ECO:0007669"/>
    <property type="project" value="TreeGrafter"/>
</dbReference>
<dbReference type="PANTHER" id="PTHR30146:SF109">
    <property type="entry name" value="HTH-TYPE TRANSCRIPTIONAL REGULATOR GALS"/>
    <property type="match status" value="1"/>
</dbReference>
<dbReference type="InterPro" id="IPR000843">
    <property type="entry name" value="HTH_LacI"/>
</dbReference>
<dbReference type="CDD" id="cd01392">
    <property type="entry name" value="HTH_LacI"/>
    <property type="match status" value="1"/>
</dbReference>
<dbReference type="SMART" id="SM00354">
    <property type="entry name" value="HTH_LACI"/>
    <property type="match status" value="1"/>
</dbReference>
<dbReference type="AlphaFoldDB" id="A0A4R0HII6"/>
<dbReference type="InterPro" id="IPR028082">
    <property type="entry name" value="Peripla_BP_I"/>
</dbReference>
<keyword evidence="2" id="KW-0238">DNA-binding</keyword>
<dbReference type="Gene3D" id="1.10.260.40">
    <property type="entry name" value="lambda repressor-like DNA-binding domains"/>
    <property type="match status" value="1"/>
</dbReference>
<gene>
    <name evidence="5" type="ORF">E0H45_04230</name>
</gene>
<evidence type="ECO:0000256" key="3">
    <source>
        <dbReference type="ARBA" id="ARBA00023163"/>
    </source>
</evidence>
<evidence type="ECO:0000313" key="6">
    <source>
        <dbReference type="Proteomes" id="UP000292346"/>
    </source>
</evidence>
<proteinExistence type="predicted"/>
<feature type="domain" description="HTH lacI-type" evidence="4">
    <location>
        <begin position="2"/>
        <end position="56"/>
    </location>
</feature>
<dbReference type="RefSeq" id="WP_131334943.1">
    <property type="nucleotide sequence ID" value="NZ_SJJZ01000001.1"/>
</dbReference>
<dbReference type="InterPro" id="IPR010982">
    <property type="entry name" value="Lambda_DNA-bd_dom_sf"/>
</dbReference>
<dbReference type="PANTHER" id="PTHR30146">
    <property type="entry name" value="LACI-RELATED TRANSCRIPTIONAL REPRESSOR"/>
    <property type="match status" value="1"/>
</dbReference>
<dbReference type="PROSITE" id="PS50932">
    <property type="entry name" value="HTH_LACI_2"/>
    <property type="match status" value="1"/>
</dbReference>
<dbReference type="InterPro" id="IPR046335">
    <property type="entry name" value="LacI/GalR-like_sensor"/>
</dbReference>
<dbReference type="EMBL" id="SJJZ01000001">
    <property type="protein sequence ID" value="TCC10531.1"/>
    <property type="molecule type" value="Genomic_DNA"/>
</dbReference>
<protein>
    <submittedName>
        <fullName evidence="5">LacI family transcriptional regulator</fullName>
    </submittedName>
</protein>
<evidence type="ECO:0000256" key="2">
    <source>
        <dbReference type="ARBA" id="ARBA00023125"/>
    </source>
</evidence>
<evidence type="ECO:0000313" key="5">
    <source>
        <dbReference type="EMBL" id="TCC10531.1"/>
    </source>
</evidence>
<evidence type="ECO:0000256" key="1">
    <source>
        <dbReference type="ARBA" id="ARBA00023015"/>
    </source>
</evidence>
<comment type="caution">
    <text evidence="5">The sequence shown here is derived from an EMBL/GenBank/DDBJ whole genome shotgun (WGS) entry which is preliminary data.</text>
</comment>
<dbReference type="Gene3D" id="3.40.50.2300">
    <property type="match status" value="2"/>
</dbReference>